<keyword evidence="1" id="KW-0812">Transmembrane</keyword>
<organism evidence="4 5">
    <name type="scientific">Eragrostis curvula</name>
    <name type="common">weeping love grass</name>
    <dbReference type="NCBI Taxonomy" id="38414"/>
    <lineage>
        <taxon>Eukaryota</taxon>
        <taxon>Viridiplantae</taxon>
        <taxon>Streptophyta</taxon>
        <taxon>Embryophyta</taxon>
        <taxon>Tracheophyta</taxon>
        <taxon>Spermatophyta</taxon>
        <taxon>Magnoliopsida</taxon>
        <taxon>Liliopsida</taxon>
        <taxon>Poales</taxon>
        <taxon>Poaceae</taxon>
        <taxon>PACMAD clade</taxon>
        <taxon>Chloridoideae</taxon>
        <taxon>Eragrostideae</taxon>
        <taxon>Eragrostidinae</taxon>
        <taxon>Eragrostis</taxon>
    </lineage>
</organism>
<feature type="transmembrane region" description="Helical" evidence="1">
    <location>
        <begin position="274"/>
        <end position="297"/>
    </location>
</feature>
<dbReference type="InterPro" id="IPR039391">
    <property type="entry name" value="Phytocyanin-like"/>
</dbReference>
<keyword evidence="2" id="KW-0732">Signal</keyword>
<dbReference type="InterPro" id="IPR008972">
    <property type="entry name" value="Cupredoxin"/>
</dbReference>
<dbReference type="OrthoDB" id="684427at2759"/>
<dbReference type="PROSITE" id="PS51485">
    <property type="entry name" value="PHYTOCYANIN"/>
    <property type="match status" value="2"/>
</dbReference>
<sequence length="301" mass="32134">MGSLDQHVFAACVCVVLLAVFSAVRGDELDGVVVPPAPANGSGGETPGHWATRHRFHVGDVLDFKNWNGSVLLVLRADYERCGVASPLVLFADGKTHNTMFEFLGPGLHYFIAGSPSRCEAGQRMVVRVASCGASAGAATVPPAPANGSGGETPNKWAMRHRFRIGDVLDFKKWNGSVLLVLRADYERCGAASPFMRFADGNGNTDAMFEFLGHGLYYFIAGTPARCHAGQRMVVRVAPCGSPLTSAPAPAPADQVVQPAAPDQSVPSPHPWRMVAYAVLLFFAGFIFTAICIFCLMRCCC</sequence>
<evidence type="ECO:0000313" key="5">
    <source>
        <dbReference type="Proteomes" id="UP000324897"/>
    </source>
</evidence>
<protein>
    <recommendedName>
        <fullName evidence="3">Phytocyanin domain-containing protein</fullName>
    </recommendedName>
</protein>
<dbReference type="EMBL" id="RWGY01000039">
    <property type="protein sequence ID" value="TVU09951.1"/>
    <property type="molecule type" value="Genomic_DNA"/>
</dbReference>
<evidence type="ECO:0000256" key="1">
    <source>
        <dbReference type="SAM" id="Phobius"/>
    </source>
</evidence>
<dbReference type="Gramene" id="TVU09951">
    <property type="protein sequence ID" value="TVU09951"/>
    <property type="gene ID" value="EJB05_43450"/>
</dbReference>
<name>A0A5J9TH07_9POAL</name>
<feature type="signal peptide" evidence="2">
    <location>
        <begin position="1"/>
        <end position="26"/>
    </location>
</feature>
<comment type="caution">
    <text evidence="4">The sequence shown here is derived from an EMBL/GenBank/DDBJ whole genome shotgun (WGS) entry which is preliminary data.</text>
</comment>
<feature type="domain" description="Phytocyanin" evidence="3">
    <location>
        <begin position="140"/>
        <end position="239"/>
    </location>
</feature>
<proteinExistence type="predicted"/>
<dbReference type="InterPro" id="IPR003245">
    <property type="entry name" value="Phytocyanin_dom"/>
</dbReference>
<dbReference type="SUPFAM" id="SSF49503">
    <property type="entry name" value="Cupredoxins"/>
    <property type="match status" value="2"/>
</dbReference>
<feature type="domain" description="Phytocyanin" evidence="3">
    <location>
        <begin position="35"/>
        <end position="131"/>
    </location>
</feature>
<reference evidence="4 5" key="1">
    <citation type="journal article" date="2019" name="Sci. Rep.">
        <title>A high-quality genome of Eragrostis curvula grass provides insights into Poaceae evolution and supports new strategies to enhance forage quality.</title>
        <authorList>
            <person name="Carballo J."/>
            <person name="Santos B.A.C.M."/>
            <person name="Zappacosta D."/>
            <person name="Garbus I."/>
            <person name="Selva J.P."/>
            <person name="Gallo C.A."/>
            <person name="Diaz A."/>
            <person name="Albertini E."/>
            <person name="Caccamo M."/>
            <person name="Echenique V."/>
        </authorList>
    </citation>
    <scope>NUCLEOTIDE SEQUENCE [LARGE SCALE GENOMIC DNA]</scope>
    <source>
        <strain evidence="5">cv. Victoria</strain>
        <tissue evidence="4">Leaf</tissue>
    </source>
</reference>
<evidence type="ECO:0000313" key="4">
    <source>
        <dbReference type="EMBL" id="TVU09951.1"/>
    </source>
</evidence>
<dbReference type="PANTHER" id="PTHR33021:SF269">
    <property type="entry name" value="PHYTOCYANIN DOMAIN-CONTAINING PROTEIN"/>
    <property type="match status" value="1"/>
</dbReference>
<dbReference type="GO" id="GO:0005886">
    <property type="term" value="C:plasma membrane"/>
    <property type="evidence" value="ECO:0007669"/>
    <property type="project" value="TreeGrafter"/>
</dbReference>
<gene>
    <name evidence="4" type="ORF">EJB05_43450</name>
</gene>
<keyword evidence="1" id="KW-0472">Membrane</keyword>
<evidence type="ECO:0000259" key="3">
    <source>
        <dbReference type="PROSITE" id="PS51485"/>
    </source>
</evidence>
<evidence type="ECO:0000256" key="2">
    <source>
        <dbReference type="SAM" id="SignalP"/>
    </source>
</evidence>
<accession>A0A5J9TH07</accession>
<feature type="chain" id="PRO_5023826487" description="Phytocyanin domain-containing protein" evidence="2">
    <location>
        <begin position="27"/>
        <end position="301"/>
    </location>
</feature>
<dbReference type="PANTHER" id="PTHR33021">
    <property type="entry name" value="BLUE COPPER PROTEIN"/>
    <property type="match status" value="1"/>
</dbReference>
<dbReference type="Proteomes" id="UP000324897">
    <property type="component" value="Chromosome 3"/>
</dbReference>
<keyword evidence="5" id="KW-1185">Reference proteome</keyword>
<dbReference type="Gene3D" id="2.60.40.420">
    <property type="entry name" value="Cupredoxins - blue copper proteins"/>
    <property type="match status" value="2"/>
</dbReference>
<dbReference type="Pfam" id="PF02298">
    <property type="entry name" value="Cu_bind_like"/>
    <property type="match status" value="2"/>
</dbReference>
<keyword evidence="1" id="KW-1133">Transmembrane helix</keyword>
<dbReference type="AlphaFoldDB" id="A0A5J9TH07"/>
<dbReference type="GO" id="GO:0009055">
    <property type="term" value="F:electron transfer activity"/>
    <property type="evidence" value="ECO:0007669"/>
    <property type="project" value="InterPro"/>
</dbReference>